<organism evidence="1 2">
    <name type="scientific">Candidatus Acutalibacter pullistercoris</name>
    <dbReference type="NCBI Taxonomy" id="2838418"/>
    <lineage>
        <taxon>Bacteria</taxon>
        <taxon>Bacillati</taxon>
        <taxon>Bacillota</taxon>
        <taxon>Clostridia</taxon>
        <taxon>Eubacteriales</taxon>
        <taxon>Acutalibacteraceae</taxon>
        <taxon>Acutalibacter</taxon>
    </lineage>
</organism>
<reference evidence="1" key="2">
    <citation type="submission" date="2021-04" db="EMBL/GenBank/DDBJ databases">
        <authorList>
            <person name="Gilroy R."/>
        </authorList>
    </citation>
    <scope>NUCLEOTIDE SEQUENCE</scope>
    <source>
        <strain evidence="1">1282</strain>
    </source>
</reference>
<dbReference type="EMBL" id="DXDU01000106">
    <property type="protein sequence ID" value="HIY26779.1"/>
    <property type="molecule type" value="Genomic_DNA"/>
</dbReference>
<evidence type="ECO:0000313" key="1">
    <source>
        <dbReference type="EMBL" id="HIY26779.1"/>
    </source>
</evidence>
<protein>
    <recommendedName>
        <fullName evidence="3">GNAT family acetyltransferase</fullName>
    </recommendedName>
</protein>
<evidence type="ECO:0000313" key="2">
    <source>
        <dbReference type="Proteomes" id="UP000823915"/>
    </source>
</evidence>
<gene>
    <name evidence="1" type="ORF">H9838_06345</name>
</gene>
<dbReference type="Proteomes" id="UP000823915">
    <property type="component" value="Unassembled WGS sequence"/>
</dbReference>
<sequence length="88" mass="10266">MEEMDLQKLTFFTEGNTFTGSKTKDWEKGVMLRYLVRPNKEAGELEAFTWKEDLCFDRAAEKNEAHFPLNEEGLSQVQQWLQGEYAAL</sequence>
<name>A0A9D1YE10_9FIRM</name>
<accession>A0A9D1YE10</accession>
<dbReference type="AlphaFoldDB" id="A0A9D1YE10"/>
<evidence type="ECO:0008006" key="3">
    <source>
        <dbReference type="Google" id="ProtNLM"/>
    </source>
</evidence>
<proteinExistence type="predicted"/>
<reference evidence="1" key="1">
    <citation type="journal article" date="2021" name="PeerJ">
        <title>Extensive microbial diversity within the chicken gut microbiome revealed by metagenomics and culture.</title>
        <authorList>
            <person name="Gilroy R."/>
            <person name="Ravi A."/>
            <person name="Getino M."/>
            <person name="Pursley I."/>
            <person name="Horton D.L."/>
            <person name="Alikhan N.F."/>
            <person name="Baker D."/>
            <person name="Gharbi K."/>
            <person name="Hall N."/>
            <person name="Watson M."/>
            <person name="Adriaenssens E.M."/>
            <person name="Foster-Nyarko E."/>
            <person name="Jarju S."/>
            <person name="Secka A."/>
            <person name="Antonio M."/>
            <person name="Oren A."/>
            <person name="Chaudhuri R.R."/>
            <person name="La Ragione R."/>
            <person name="Hildebrand F."/>
            <person name="Pallen M.J."/>
        </authorList>
    </citation>
    <scope>NUCLEOTIDE SEQUENCE</scope>
    <source>
        <strain evidence="1">1282</strain>
    </source>
</reference>
<comment type="caution">
    <text evidence="1">The sequence shown here is derived from an EMBL/GenBank/DDBJ whole genome shotgun (WGS) entry which is preliminary data.</text>
</comment>